<name>A0A2A7MFM3_9CLOT</name>
<evidence type="ECO:0000313" key="3">
    <source>
        <dbReference type="EMBL" id="PEG30466.1"/>
    </source>
</evidence>
<dbReference type="OrthoDB" id="1909988at2"/>
<evidence type="ECO:0000313" key="5">
    <source>
        <dbReference type="Proteomes" id="UP000220840"/>
    </source>
</evidence>
<dbReference type="EMBL" id="PDCJ01000001">
    <property type="protein sequence ID" value="PEG30466.1"/>
    <property type="molecule type" value="Genomic_DNA"/>
</dbReference>
<dbReference type="EMBL" id="CAMTCP010000012">
    <property type="protein sequence ID" value="CAI3539736.1"/>
    <property type="molecule type" value="Genomic_DNA"/>
</dbReference>
<dbReference type="GeneID" id="68876807"/>
<proteinExistence type="predicted"/>
<evidence type="ECO:0000313" key="1">
    <source>
        <dbReference type="EMBL" id="CAG9709243.1"/>
    </source>
</evidence>
<reference evidence="2" key="4">
    <citation type="submission" date="2022-10" db="EMBL/GenBank/DDBJ databases">
        <authorList>
            <person name="Aires J."/>
            <person name="Mesa V."/>
        </authorList>
    </citation>
    <scope>NUCLEOTIDE SEQUENCE</scope>
    <source>
        <strain evidence="2">Clostridium neonatale JD116</strain>
    </source>
</reference>
<keyword evidence="5" id="KW-1185">Reference proteome</keyword>
<dbReference type="Proteomes" id="UP000789738">
    <property type="component" value="Unassembled WGS sequence"/>
</dbReference>
<dbReference type="Proteomes" id="UP000431451">
    <property type="component" value="Unassembled WGS sequence"/>
</dbReference>
<evidence type="ECO:0000313" key="2">
    <source>
        <dbReference type="EMBL" id="CAI3539736.1"/>
    </source>
</evidence>
<sequence length="138" mass="15550">MAIYNITYFISDTTGGCGCGDHDHEHEHNHSHNDSCNCGHDHSHNDEKTSCGCNHDHEHHHDEEEIDSELKITAKIRSFGAWAQVMPESFVVKSDLSAKEMYEELKSVSNAGDILLVTKIDPSEVAYENEALVEWLNK</sequence>
<protein>
    <submittedName>
        <fullName evidence="1">ABC transporter, substrate-binding protein</fullName>
    </submittedName>
</protein>
<dbReference type="EMBL" id="CAKJVE010000004">
    <property type="protein sequence ID" value="CAG9709243.1"/>
    <property type="molecule type" value="Genomic_DNA"/>
</dbReference>
<accession>A0A2A7MFM3</accession>
<reference evidence="4 6" key="2">
    <citation type="submission" date="2018-06" db="EMBL/GenBank/DDBJ databases">
        <authorList>
            <consortium name="IHU Genomes"/>
        </authorList>
    </citation>
    <scope>NUCLEOTIDE SEQUENCE [LARGE SCALE GENOMIC DNA]</scope>
    <source>
        <strain evidence="4 6">NEC25</strain>
    </source>
</reference>
<dbReference type="RefSeq" id="WP_058294640.1">
    <property type="nucleotide sequence ID" value="NZ_CAKJVD010000032.1"/>
</dbReference>
<dbReference type="Proteomes" id="UP000220840">
    <property type="component" value="Unassembled WGS sequence"/>
</dbReference>
<organism evidence="3 5">
    <name type="scientific">Clostridium neonatale</name>
    <dbReference type="NCBI Taxonomy" id="137838"/>
    <lineage>
        <taxon>Bacteria</taxon>
        <taxon>Bacillati</taxon>
        <taxon>Bacillota</taxon>
        <taxon>Clostridia</taxon>
        <taxon>Eubacteriales</taxon>
        <taxon>Clostridiaceae</taxon>
        <taxon>Clostridium</taxon>
    </lineage>
</organism>
<reference evidence="1" key="3">
    <citation type="submission" date="2021-10" db="EMBL/GenBank/DDBJ databases">
        <authorList>
            <person name="Mesa V."/>
        </authorList>
    </citation>
    <scope>NUCLEOTIDE SEQUENCE</scope>
    <source>
        <strain evidence="1">CC3_PB</strain>
    </source>
</reference>
<dbReference type="STRING" id="137838.GCA_001458595_01793"/>
<evidence type="ECO:0000313" key="6">
    <source>
        <dbReference type="Proteomes" id="UP000431451"/>
    </source>
</evidence>
<evidence type="ECO:0000313" key="4">
    <source>
        <dbReference type="EMBL" id="VCT83860.1"/>
    </source>
</evidence>
<dbReference type="AlphaFoldDB" id="A0A2A7MFM3"/>
<reference evidence="3 5" key="1">
    <citation type="submission" date="2017-10" db="EMBL/GenBank/DDBJ databases">
        <title>Effective Description of Clostridium neonatale sp. nov. linked to necrotizing enterocolitis in neonates and a clarification of species assignable to the genus Clostridium (Prazmowski 1880) emend. Lawson and Rainey 2016.</title>
        <authorList>
            <person name="Bernard K."/>
            <person name="Burdz T."/>
            <person name="Wiebe D."/>
            <person name="Balcewich B."/>
            <person name="Alfa M."/>
            <person name="Bernier A.-M."/>
        </authorList>
    </citation>
    <scope>NUCLEOTIDE SEQUENCE [LARGE SCALE GENOMIC DNA]</scope>
    <source>
        <strain evidence="3 5">LCDC99A005</strain>
    </source>
</reference>
<gene>
    <name evidence="2" type="ORF">CNEO2_1100001</name>
    <name evidence="1" type="ORF">CNEO_44092</name>
    <name evidence="4" type="ORF">CNEONATNEC25_01458</name>
    <name evidence="3" type="ORF">CQ394_01720</name>
</gene>
<dbReference type="Proteomes" id="UP001189143">
    <property type="component" value="Unassembled WGS sequence"/>
</dbReference>
<dbReference type="EMBL" id="UWJD01000001">
    <property type="protein sequence ID" value="VCT83860.1"/>
    <property type="molecule type" value="Genomic_DNA"/>
</dbReference>